<dbReference type="InterPro" id="IPR017850">
    <property type="entry name" value="Alkaline_phosphatase_core_sf"/>
</dbReference>
<evidence type="ECO:0000256" key="5">
    <source>
        <dbReference type="ARBA" id="ARBA00022801"/>
    </source>
</evidence>
<sequence>MNTPLCQISVALIFSLYSLFSNGQSKQETKPNIIVILVDDMGYSDLGSYGSDLHETPNIDKLGKSGMIFYNAYSAGHVCTPTRASLLTGKPPVSTGLTEHIRGREFKITDKHALIPPENGKGLNLNELTIAEVLKVEGYATGIVGKWHLGGDAYSANKQGFDYVISADKQSKPGIINIDEHPEYRTDLITKKAIDFVDSKKEEPFFLYLPYYAVHIPLWAKEDLLNKYEKKIKETNPVYHRNARYAAMIETLDTNIGYLIGHLKKEKLLENTLIVLTSDNGGLSVKEGAFTPATSNYPYRAGKGYLYEGGIKVPLMISWPGKVKANSTSEYPVVSYDFMTTISSVCGAIKEMPGSVDFSPIFLTEEEPEQRPIFWHAPHYSNQGGKPAAAVRMGKYKLIHYFEDASNELFNLENDEGEENNLAHILPEIRESMSSMLTEWLEETEAKIPMPNPNYQK</sequence>
<evidence type="ECO:0000256" key="6">
    <source>
        <dbReference type="ARBA" id="ARBA00022837"/>
    </source>
</evidence>
<evidence type="ECO:0000256" key="1">
    <source>
        <dbReference type="ARBA" id="ARBA00001913"/>
    </source>
</evidence>
<organism evidence="8 9">
    <name type="scientific">Algibacter miyuki</name>
    <dbReference type="NCBI Taxonomy" id="1306933"/>
    <lineage>
        <taxon>Bacteria</taxon>
        <taxon>Pseudomonadati</taxon>
        <taxon>Bacteroidota</taxon>
        <taxon>Flavobacteriia</taxon>
        <taxon>Flavobacteriales</taxon>
        <taxon>Flavobacteriaceae</taxon>
        <taxon>Algibacter</taxon>
    </lineage>
</organism>
<name>A0ABV5H094_9FLAO</name>
<keyword evidence="5" id="KW-0378">Hydrolase</keyword>
<evidence type="ECO:0000256" key="3">
    <source>
        <dbReference type="ARBA" id="ARBA00022723"/>
    </source>
</evidence>
<dbReference type="Proteomes" id="UP001589590">
    <property type="component" value="Unassembled WGS sequence"/>
</dbReference>
<dbReference type="EMBL" id="JBHMFA010000006">
    <property type="protein sequence ID" value="MFB9105310.1"/>
    <property type="molecule type" value="Genomic_DNA"/>
</dbReference>
<dbReference type="PANTHER" id="PTHR42693:SF42">
    <property type="entry name" value="ARYLSULFATASE G"/>
    <property type="match status" value="1"/>
</dbReference>
<keyword evidence="3" id="KW-0479">Metal-binding</keyword>
<dbReference type="Gene3D" id="3.40.720.10">
    <property type="entry name" value="Alkaline Phosphatase, subunit A"/>
    <property type="match status" value="1"/>
</dbReference>
<accession>A0ABV5H094</accession>
<evidence type="ECO:0000256" key="4">
    <source>
        <dbReference type="ARBA" id="ARBA00022729"/>
    </source>
</evidence>
<comment type="caution">
    <text evidence="8">The sequence shown here is derived from an EMBL/GenBank/DDBJ whole genome shotgun (WGS) entry which is preliminary data.</text>
</comment>
<evidence type="ECO:0000313" key="8">
    <source>
        <dbReference type="EMBL" id="MFB9105310.1"/>
    </source>
</evidence>
<dbReference type="Gene3D" id="3.30.1120.10">
    <property type="match status" value="1"/>
</dbReference>
<dbReference type="InterPro" id="IPR024607">
    <property type="entry name" value="Sulfatase_CS"/>
</dbReference>
<proteinExistence type="inferred from homology"/>
<dbReference type="PANTHER" id="PTHR42693">
    <property type="entry name" value="ARYLSULFATASE FAMILY MEMBER"/>
    <property type="match status" value="1"/>
</dbReference>
<gene>
    <name evidence="8" type="ORF">ACFFU1_10385</name>
</gene>
<feature type="domain" description="Sulfatase N-terminal" evidence="7">
    <location>
        <begin position="31"/>
        <end position="347"/>
    </location>
</feature>
<reference evidence="8 9" key="1">
    <citation type="submission" date="2024-09" db="EMBL/GenBank/DDBJ databases">
        <authorList>
            <person name="Sun Q."/>
            <person name="Mori K."/>
        </authorList>
    </citation>
    <scope>NUCLEOTIDE SEQUENCE [LARGE SCALE GENOMIC DNA]</scope>
    <source>
        <strain evidence="8 9">CECT 8300</strain>
    </source>
</reference>
<comment type="cofactor">
    <cofactor evidence="1">
        <name>Ca(2+)</name>
        <dbReference type="ChEBI" id="CHEBI:29108"/>
    </cofactor>
</comment>
<dbReference type="InterPro" id="IPR000917">
    <property type="entry name" value="Sulfatase_N"/>
</dbReference>
<comment type="similarity">
    <text evidence="2">Belongs to the sulfatase family.</text>
</comment>
<evidence type="ECO:0000313" key="9">
    <source>
        <dbReference type="Proteomes" id="UP001589590"/>
    </source>
</evidence>
<keyword evidence="4" id="KW-0732">Signal</keyword>
<dbReference type="Pfam" id="PF00884">
    <property type="entry name" value="Sulfatase"/>
    <property type="match status" value="1"/>
</dbReference>
<dbReference type="PROSITE" id="PS00149">
    <property type="entry name" value="SULFATASE_2"/>
    <property type="match status" value="1"/>
</dbReference>
<dbReference type="CDD" id="cd16144">
    <property type="entry name" value="ARS_like"/>
    <property type="match status" value="1"/>
</dbReference>
<evidence type="ECO:0000256" key="2">
    <source>
        <dbReference type="ARBA" id="ARBA00008779"/>
    </source>
</evidence>
<dbReference type="InterPro" id="IPR050738">
    <property type="entry name" value="Sulfatase"/>
</dbReference>
<dbReference type="SUPFAM" id="SSF53649">
    <property type="entry name" value="Alkaline phosphatase-like"/>
    <property type="match status" value="1"/>
</dbReference>
<keyword evidence="9" id="KW-1185">Reference proteome</keyword>
<dbReference type="RefSeq" id="WP_290274828.1">
    <property type="nucleotide sequence ID" value="NZ_JAUFQP010000016.1"/>
</dbReference>
<evidence type="ECO:0000259" key="7">
    <source>
        <dbReference type="Pfam" id="PF00884"/>
    </source>
</evidence>
<keyword evidence="6" id="KW-0106">Calcium</keyword>
<protein>
    <submittedName>
        <fullName evidence="8">Sulfatase</fullName>
    </submittedName>
</protein>